<dbReference type="AlphaFoldDB" id="A0AAN9T3Y5"/>
<dbReference type="Proteomes" id="UP001386955">
    <property type="component" value="Unassembled WGS sequence"/>
</dbReference>
<reference evidence="2 3" key="1">
    <citation type="submission" date="2024-01" db="EMBL/GenBank/DDBJ databases">
        <title>The genomes of 5 underutilized Papilionoideae crops provide insights into root nodulation and disease resistanc.</title>
        <authorList>
            <person name="Jiang F."/>
        </authorList>
    </citation>
    <scope>NUCLEOTIDE SEQUENCE [LARGE SCALE GENOMIC DNA]</scope>
    <source>
        <strain evidence="2">DUOXIRENSHENG_FW03</strain>
        <tissue evidence="2">Leaves</tissue>
    </source>
</reference>
<organism evidence="2 3">
    <name type="scientific">Psophocarpus tetragonolobus</name>
    <name type="common">Winged bean</name>
    <name type="synonym">Dolichos tetragonolobus</name>
    <dbReference type="NCBI Taxonomy" id="3891"/>
    <lineage>
        <taxon>Eukaryota</taxon>
        <taxon>Viridiplantae</taxon>
        <taxon>Streptophyta</taxon>
        <taxon>Embryophyta</taxon>
        <taxon>Tracheophyta</taxon>
        <taxon>Spermatophyta</taxon>
        <taxon>Magnoliopsida</taxon>
        <taxon>eudicotyledons</taxon>
        <taxon>Gunneridae</taxon>
        <taxon>Pentapetalae</taxon>
        <taxon>rosids</taxon>
        <taxon>fabids</taxon>
        <taxon>Fabales</taxon>
        <taxon>Fabaceae</taxon>
        <taxon>Papilionoideae</taxon>
        <taxon>50 kb inversion clade</taxon>
        <taxon>NPAAA clade</taxon>
        <taxon>indigoferoid/millettioid clade</taxon>
        <taxon>Phaseoleae</taxon>
        <taxon>Psophocarpus</taxon>
    </lineage>
</organism>
<dbReference type="EMBL" id="JAYMYS010000002">
    <property type="protein sequence ID" value="KAK7406218.1"/>
    <property type="molecule type" value="Genomic_DNA"/>
</dbReference>
<protein>
    <submittedName>
        <fullName evidence="2">Uncharacterized protein</fullName>
    </submittedName>
</protein>
<feature type="chain" id="PRO_5042810801" evidence="1">
    <location>
        <begin position="26"/>
        <end position="130"/>
    </location>
</feature>
<keyword evidence="1" id="KW-0732">Signal</keyword>
<name>A0AAN9T3Y5_PSOTE</name>
<gene>
    <name evidence="2" type="ORF">VNO78_07838</name>
</gene>
<sequence length="130" mass="14048">MASRRCSWLVRFYASCFFFLQVVEGESTSGGDGGLREAESRPPLVVDLRSSSGEEVGVSKYAERGSTVEADWGRDLGQEGATPVVHTTVMVIRDSNAYSLGTDGVPLLQGVCRVVESLHGYPRCSLLVEC</sequence>
<comment type="caution">
    <text evidence="2">The sequence shown here is derived from an EMBL/GenBank/DDBJ whole genome shotgun (WGS) entry which is preliminary data.</text>
</comment>
<keyword evidence="3" id="KW-1185">Reference proteome</keyword>
<evidence type="ECO:0000256" key="1">
    <source>
        <dbReference type="SAM" id="SignalP"/>
    </source>
</evidence>
<evidence type="ECO:0000313" key="3">
    <source>
        <dbReference type="Proteomes" id="UP001386955"/>
    </source>
</evidence>
<proteinExistence type="predicted"/>
<feature type="signal peptide" evidence="1">
    <location>
        <begin position="1"/>
        <end position="25"/>
    </location>
</feature>
<accession>A0AAN9T3Y5</accession>
<evidence type="ECO:0000313" key="2">
    <source>
        <dbReference type="EMBL" id="KAK7406218.1"/>
    </source>
</evidence>